<reference evidence="1" key="2">
    <citation type="submission" date="2020-09" db="EMBL/GenBank/DDBJ databases">
        <authorList>
            <person name="Sun Q."/>
            <person name="Ohkuma M."/>
        </authorList>
    </citation>
    <scope>NUCLEOTIDE SEQUENCE</scope>
    <source>
        <strain evidence="1">JCM 5016</strain>
    </source>
</reference>
<gene>
    <name evidence="1" type="ORF">GCM10010389_08660</name>
</gene>
<evidence type="ECO:0008006" key="3">
    <source>
        <dbReference type="Google" id="ProtNLM"/>
    </source>
</evidence>
<dbReference type="EMBL" id="BMWH01000002">
    <property type="protein sequence ID" value="GGZ73327.1"/>
    <property type="molecule type" value="Genomic_DNA"/>
</dbReference>
<dbReference type="Proteomes" id="UP000623010">
    <property type="component" value="Unassembled WGS sequence"/>
</dbReference>
<dbReference type="RefSeq" id="WP_190055930.1">
    <property type="nucleotide sequence ID" value="NZ_BMWH01000002.1"/>
</dbReference>
<protein>
    <recommendedName>
        <fullName evidence="3">Minor tail protein</fullName>
    </recommendedName>
</protein>
<reference evidence="1" key="1">
    <citation type="journal article" date="2014" name="Int. J. Syst. Evol. Microbiol.">
        <title>Complete genome sequence of Corynebacterium casei LMG S-19264T (=DSM 44701T), isolated from a smear-ripened cheese.</title>
        <authorList>
            <consortium name="US DOE Joint Genome Institute (JGI-PGF)"/>
            <person name="Walter F."/>
            <person name="Albersmeier A."/>
            <person name="Kalinowski J."/>
            <person name="Ruckert C."/>
        </authorList>
    </citation>
    <scope>NUCLEOTIDE SEQUENCE</scope>
    <source>
        <strain evidence="1">JCM 5016</strain>
    </source>
</reference>
<proteinExistence type="predicted"/>
<accession>A0A918QV46</accession>
<evidence type="ECO:0000313" key="2">
    <source>
        <dbReference type="Proteomes" id="UP000623010"/>
    </source>
</evidence>
<keyword evidence="2" id="KW-1185">Reference proteome</keyword>
<sequence length="345" mass="36306">MAGLGCAAEYHAVIADRGGAILANLSTVTDVEWYRVLSDASTARVVVEPDLDCCASLGGVRSWRHWLHLYRSGRYVWGGPVLTGEWSLGRFEVTAGDLISVLNTRTPHATRAFTDTDLTEIAAWLVDDALAPDDPGHSVNVLAPAGVSGGREYTEDTGQSGDHLKDLADAGMDFTVVGNSVLLMPDGWSARVGLLTDADLPDGLSVSEDGTALATRWVVHGDEASGVKGVAGGVHPYYGLIERVVQDTSIKDQASAQAAAQSRLNASLPVPVFIDTQEVTLSPDAGVDVERLVPGWCIDLATTTTCRDISQRMKITGVHVTADGDGESVKVQLGPVSTVSAEGDV</sequence>
<comment type="caution">
    <text evidence="1">The sequence shown here is derived from an EMBL/GenBank/DDBJ whole genome shotgun (WGS) entry which is preliminary data.</text>
</comment>
<dbReference type="AlphaFoldDB" id="A0A918QV46"/>
<organism evidence="1 2">
    <name type="scientific">Streptomyces echinoruber</name>
    <dbReference type="NCBI Taxonomy" id="68898"/>
    <lineage>
        <taxon>Bacteria</taxon>
        <taxon>Bacillati</taxon>
        <taxon>Actinomycetota</taxon>
        <taxon>Actinomycetes</taxon>
        <taxon>Kitasatosporales</taxon>
        <taxon>Streptomycetaceae</taxon>
        <taxon>Streptomyces</taxon>
    </lineage>
</organism>
<evidence type="ECO:0000313" key="1">
    <source>
        <dbReference type="EMBL" id="GGZ73327.1"/>
    </source>
</evidence>
<name>A0A918QV46_9ACTN</name>